<comment type="caution">
    <text evidence="1">The sequence shown here is derived from an EMBL/GenBank/DDBJ whole genome shotgun (WGS) entry which is preliminary data.</text>
</comment>
<evidence type="ECO:0000313" key="1">
    <source>
        <dbReference type="EMBL" id="OXB06647.1"/>
    </source>
</evidence>
<protein>
    <submittedName>
        <fullName evidence="1">Uncharacterized protein</fullName>
    </submittedName>
</protein>
<keyword evidence="2" id="KW-1185">Reference proteome</keyword>
<evidence type="ECO:0000313" key="2">
    <source>
        <dbReference type="Proteomes" id="UP000198381"/>
    </source>
</evidence>
<reference evidence="1 2" key="1">
    <citation type="submission" date="2016-11" db="EMBL/GenBank/DDBJ databases">
        <title>Whole genomes of Flavobacteriaceae.</title>
        <authorList>
            <person name="Stine C."/>
            <person name="Li C."/>
            <person name="Tadesse D."/>
        </authorList>
    </citation>
    <scope>NUCLEOTIDE SEQUENCE [LARGE SCALE GENOMIC DNA]</scope>
    <source>
        <strain evidence="1 2">CCUG 60112</strain>
    </source>
</reference>
<gene>
    <name evidence="1" type="ORF">B0A81_13185</name>
</gene>
<proteinExistence type="predicted"/>
<sequence length="116" mass="13974">MVGSLYAQKKDIIYRIAYDSYPAVGYSYDINVMMLQEDSRYCLINQKFSSRKMARKNVPLRTSKEYGNWTIIKDTLKLIEDQNKRESRYIILSDKKITFLFDNVDQSKYYWRKIKN</sequence>
<dbReference type="EMBL" id="MUHD01000024">
    <property type="protein sequence ID" value="OXB06647.1"/>
    <property type="molecule type" value="Genomic_DNA"/>
</dbReference>
<organism evidence="1 2">
    <name type="scientific">Flavobacterium plurextorum</name>
    <dbReference type="NCBI Taxonomy" id="1114867"/>
    <lineage>
        <taxon>Bacteria</taxon>
        <taxon>Pseudomonadati</taxon>
        <taxon>Bacteroidota</taxon>
        <taxon>Flavobacteriia</taxon>
        <taxon>Flavobacteriales</taxon>
        <taxon>Flavobacteriaceae</taxon>
        <taxon>Flavobacterium</taxon>
    </lineage>
</organism>
<name>A0ABX4CUB0_9FLAO</name>
<accession>A0ABX4CUB0</accession>
<dbReference type="Proteomes" id="UP000198381">
    <property type="component" value="Unassembled WGS sequence"/>
</dbReference>